<dbReference type="AlphaFoldDB" id="Q2AA38"/>
<dbReference type="EMBL" id="AC183436">
    <property type="protein sequence ID" value="ABD63178.1"/>
    <property type="molecule type" value="Genomic_DNA"/>
</dbReference>
<evidence type="ECO:0000259" key="2">
    <source>
        <dbReference type="Pfam" id="PF17919"/>
    </source>
</evidence>
<dbReference type="PANTHER" id="PTHR33064:SF37">
    <property type="entry name" value="RIBONUCLEASE H"/>
    <property type="match status" value="1"/>
</dbReference>
<dbReference type="SUPFAM" id="SSF56672">
    <property type="entry name" value="DNA/RNA polymerases"/>
    <property type="match status" value="1"/>
</dbReference>
<dbReference type="InterPro" id="IPR041577">
    <property type="entry name" value="RT_RNaseH_2"/>
</dbReference>
<dbReference type="Gene3D" id="3.10.10.10">
    <property type="entry name" value="HIV Type 1 Reverse Transcriptase, subunit A, domain 1"/>
    <property type="match status" value="2"/>
</dbReference>
<reference evidence="3" key="1">
    <citation type="submission" date="2006-03" db="EMBL/GenBank/DDBJ databases">
        <title>Comparative Sequence and Genetic Analyses of Asparagus BACs Reveal No Microsynteny with Onion or Rice.</title>
        <authorList>
            <person name="Jernej J."/>
            <person name="Telgmann A."/>
            <person name="Jung C."/>
            <person name="Cheung F."/>
            <person name="Havey M.J."/>
            <person name="Town C.D."/>
        </authorList>
    </citation>
    <scope>NUCLEOTIDE SEQUENCE</scope>
</reference>
<dbReference type="InterPro" id="IPR043502">
    <property type="entry name" value="DNA/RNA_pol_sf"/>
</dbReference>
<feature type="domain" description="Reverse transcriptase/retrotransposon-derived protein RNase H-like" evidence="2">
    <location>
        <begin position="348"/>
        <end position="419"/>
    </location>
</feature>
<dbReference type="InterPro" id="IPR043128">
    <property type="entry name" value="Rev_trsase/Diguanyl_cyclase"/>
</dbReference>
<protein>
    <recommendedName>
        <fullName evidence="2">Reverse transcriptase/retrotransposon-derived protein RNase H-like domain-containing protein</fullName>
    </recommendedName>
</protein>
<proteinExistence type="predicted"/>
<name>Q2AA38_ASPOF</name>
<evidence type="ECO:0000313" key="3">
    <source>
        <dbReference type="EMBL" id="ABD63178.1"/>
    </source>
</evidence>
<feature type="compositionally biased region" description="Basic and acidic residues" evidence="1">
    <location>
        <begin position="1"/>
        <end position="10"/>
    </location>
</feature>
<dbReference type="FunFam" id="3.30.70.270:FF:000020">
    <property type="entry name" value="Transposon Tf2-6 polyprotein-like Protein"/>
    <property type="match status" value="1"/>
</dbReference>
<accession>Q2AA38</accession>
<evidence type="ECO:0000256" key="1">
    <source>
        <dbReference type="SAM" id="MobiDB-lite"/>
    </source>
</evidence>
<feature type="region of interest" description="Disordered" evidence="1">
    <location>
        <begin position="1"/>
        <end position="50"/>
    </location>
</feature>
<dbReference type="Pfam" id="PF17919">
    <property type="entry name" value="RT_RNaseH_2"/>
    <property type="match status" value="1"/>
</dbReference>
<sequence length="455" mass="51720">MFQKDKEGKTKAGQTGDKGKNKRPFSRSQQQQQGPHKNGPQQDQRAHQHRKFQGVCFNYRKVRHKASECHSAPAGAQQAREVPQGQIVSYSLALAVEQSPATGRVYTVMPCDHGASGAVVEVNLRASDGSEMIMATSQGNRFTESFLAYNEEDIPGLPLVREVEFCIKVQPGTAPISRASYRMAPAEMRELQTQLDELLAQGFIHQSHSSWDVLVLFVREMDIPKTAFLTRYGSFEFMVMPFGLTNVPVVFMDLMNQEHQLYAKFSKCEFWLSEVRFLGHVISREGIAVDPAKVTAVLNWEPPKMVTEIRSFLGLAGYYRKFIQDFSKILMPLTRLTKKGVQFIRSVECQKAFDILKTKLISAPVLTIPSSDRMFVVYTDASLAGLGGVLMQTLRVVVYISRQLRVHEQNYPTHDLELAKELNQRQRRWIEFIKDYEFTIQLLDIGDDQSLRSLM</sequence>
<dbReference type="PANTHER" id="PTHR33064">
    <property type="entry name" value="POL PROTEIN"/>
    <property type="match status" value="1"/>
</dbReference>
<gene>
    <name evidence="3" type="ORF">20.t00030</name>
</gene>
<feature type="compositionally biased region" description="Polar residues" evidence="1">
    <location>
        <begin position="26"/>
        <end position="43"/>
    </location>
</feature>
<dbReference type="InterPro" id="IPR051320">
    <property type="entry name" value="Viral_Replic_Matur_Polypro"/>
</dbReference>
<dbReference type="Gene3D" id="3.30.70.270">
    <property type="match status" value="3"/>
</dbReference>
<organism evidence="3">
    <name type="scientific">Asparagus officinalis</name>
    <name type="common">Garden asparagus</name>
    <dbReference type="NCBI Taxonomy" id="4686"/>
    <lineage>
        <taxon>Eukaryota</taxon>
        <taxon>Viridiplantae</taxon>
        <taxon>Streptophyta</taxon>
        <taxon>Embryophyta</taxon>
        <taxon>Tracheophyta</taxon>
        <taxon>Spermatophyta</taxon>
        <taxon>Magnoliopsida</taxon>
        <taxon>Liliopsida</taxon>
        <taxon>Asparagales</taxon>
        <taxon>Asparagaceae</taxon>
        <taxon>Asparagoideae</taxon>
        <taxon>Asparagus</taxon>
    </lineage>
</organism>